<name>A0A7D3XVH5_9BACT</name>
<evidence type="ECO:0000256" key="1">
    <source>
        <dbReference type="ARBA" id="ARBA00022475"/>
    </source>
</evidence>
<dbReference type="AlphaFoldDB" id="A0A7D3XVH5"/>
<keyword evidence="4 5" id="KW-0472">Membrane</keyword>
<evidence type="ECO:0000256" key="5">
    <source>
        <dbReference type="SAM" id="Phobius"/>
    </source>
</evidence>
<dbReference type="SMART" id="SM00327">
    <property type="entry name" value="VWA"/>
    <property type="match status" value="1"/>
</dbReference>
<protein>
    <submittedName>
        <fullName evidence="7">VWA domain-containing protein</fullName>
    </submittedName>
</protein>
<feature type="transmembrane region" description="Helical" evidence="5">
    <location>
        <begin position="6"/>
        <end position="27"/>
    </location>
</feature>
<dbReference type="PROSITE" id="PS50234">
    <property type="entry name" value="VWFA"/>
    <property type="match status" value="1"/>
</dbReference>
<dbReference type="Pfam" id="PF13519">
    <property type="entry name" value="VWA_2"/>
    <property type="match status" value="1"/>
</dbReference>
<keyword evidence="2 5" id="KW-0812">Transmembrane</keyword>
<dbReference type="Pfam" id="PF07584">
    <property type="entry name" value="BatA"/>
    <property type="match status" value="1"/>
</dbReference>
<dbReference type="RefSeq" id="WP_173074337.1">
    <property type="nucleotide sequence ID" value="NZ_CP041345.1"/>
</dbReference>
<sequence length="347" mass="38762">MFRFSNPEYFYLLLLIPAFAVLSWFTVKRQKKWITIFGEYKTVLKLLPELSFRRIWTKFTLLSIAFFLIIVSLAGPQVGAKLTEVKRKGMEMIIALDVSNSMLAEDIKPNRIERAKQAISQLIEKFQEDRIGLIVFAGDAYVQLPVTNDYASAKLFLSSVSPGMVPKQGTAIGRAIELAANSFTPNSNTGKAIIVISDGENHIDDPVEIAKQAAENGIQIYTIGIGSPEGAPIPIGNSRDFLKDSEGEVVITRLDEETLTKVAITGNGKYVRATNASFGLMPIYESLKNVDRKEIKDKIYSEYEEQYQYILAIAIVLILVELLILDRKTKLLSKVNLFGVDKNVQKS</sequence>
<evidence type="ECO:0000313" key="7">
    <source>
        <dbReference type="EMBL" id="QKG80011.1"/>
    </source>
</evidence>
<organism evidence="7 8">
    <name type="scientific">Tenuifilum thalassicum</name>
    <dbReference type="NCBI Taxonomy" id="2590900"/>
    <lineage>
        <taxon>Bacteria</taxon>
        <taxon>Pseudomonadati</taxon>
        <taxon>Bacteroidota</taxon>
        <taxon>Bacteroidia</taxon>
        <taxon>Bacteroidales</taxon>
        <taxon>Tenuifilaceae</taxon>
        <taxon>Tenuifilum</taxon>
    </lineage>
</organism>
<evidence type="ECO:0000256" key="4">
    <source>
        <dbReference type="ARBA" id="ARBA00023136"/>
    </source>
</evidence>
<dbReference type="InterPro" id="IPR002035">
    <property type="entry name" value="VWF_A"/>
</dbReference>
<dbReference type="KEGG" id="ttz:FHG85_06960"/>
<proteinExistence type="predicted"/>
<evidence type="ECO:0000313" key="8">
    <source>
        <dbReference type="Proteomes" id="UP000500961"/>
    </source>
</evidence>
<keyword evidence="1" id="KW-1003">Cell membrane</keyword>
<dbReference type="EMBL" id="CP041345">
    <property type="protein sequence ID" value="QKG80011.1"/>
    <property type="molecule type" value="Genomic_DNA"/>
</dbReference>
<dbReference type="InterPro" id="IPR024163">
    <property type="entry name" value="Aerotolerance_reg_N"/>
</dbReference>
<evidence type="ECO:0000259" key="6">
    <source>
        <dbReference type="PROSITE" id="PS50234"/>
    </source>
</evidence>
<evidence type="ECO:0000256" key="3">
    <source>
        <dbReference type="ARBA" id="ARBA00022989"/>
    </source>
</evidence>
<gene>
    <name evidence="7" type="ORF">FHG85_06960</name>
</gene>
<dbReference type="Gene3D" id="3.40.50.410">
    <property type="entry name" value="von Willebrand factor, type A domain"/>
    <property type="match status" value="1"/>
</dbReference>
<dbReference type="PANTHER" id="PTHR22550">
    <property type="entry name" value="SPORE GERMINATION PROTEIN"/>
    <property type="match status" value="1"/>
</dbReference>
<keyword evidence="8" id="KW-1185">Reference proteome</keyword>
<accession>A0A7D3XVH5</accession>
<dbReference type="PANTHER" id="PTHR22550:SF5">
    <property type="entry name" value="LEUCINE ZIPPER PROTEIN 4"/>
    <property type="match status" value="1"/>
</dbReference>
<evidence type="ECO:0000256" key="2">
    <source>
        <dbReference type="ARBA" id="ARBA00022692"/>
    </source>
</evidence>
<feature type="transmembrane region" description="Helical" evidence="5">
    <location>
        <begin position="55"/>
        <end position="75"/>
    </location>
</feature>
<dbReference type="InterPro" id="IPR050768">
    <property type="entry name" value="UPF0353/GerABKA_families"/>
</dbReference>
<feature type="transmembrane region" description="Helical" evidence="5">
    <location>
        <begin position="307"/>
        <end position="325"/>
    </location>
</feature>
<dbReference type="Proteomes" id="UP000500961">
    <property type="component" value="Chromosome"/>
</dbReference>
<feature type="domain" description="VWFA" evidence="6">
    <location>
        <begin position="91"/>
        <end position="287"/>
    </location>
</feature>
<dbReference type="SUPFAM" id="SSF53300">
    <property type="entry name" value="vWA-like"/>
    <property type="match status" value="1"/>
</dbReference>
<reference evidence="7 8" key="1">
    <citation type="submission" date="2019-07" db="EMBL/GenBank/DDBJ databases">
        <title>Thalassofilum flectens gen. nov., sp. nov., a novel moderate thermophilic anaerobe from a shallow sea hot spring in Kunashir Island (Russia), representing a new family in the order Bacteroidales, and proposal of Thalassofilacea fam. nov.</title>
        <authorList>
            <person name="Kochetkova T.V."/>
            <person name="Podosokorskaya O.A."/>
            <person name="Novikov A."/>
            <person name="Elcheninov A.G."/>
            <person name="Toshchakov S.V."/>
            <person name="Kublanov I.V."/>
        </authorList>
    </citation>
    <scope>NUCLEOTIDE SEQUENCE [LARGE SCALE GENOMIC DNA]</scope>
    <source>
        <strain evidence="7 8">38-H</strain>
    </source>
</reference>
<keyword evidence="3 5" id="KW-1133">Transmembrane helix</keyword>
<dbReference type="InterPro" id="IPR036465">
    <property type="entry name" value="vWFA_dom_sf"/>
</dbReference>